<proteinExistence type="predicted"/>
<accession>A0ABW3CCZ3</accession>
<gene>
    <name evidence="1" type="ORF">ACFQ07_04725</name>
</gene>
<organism evidence="1 2">
    <name type="scientific">Actinomadura adrarensis</name>
    <dbReference type="NCBI Taxonomy" id="1819600"/>
    <lineage>
        <taxon>Bacteria</taxon>
        <taxon>Bacillati</taxon>
        <taxon>Actinomycetota</taxon>
        <taxon>Actinomycetes</taxon>
        <taxon>Streptosporangiales</taxon>
        <taxon>Thermomonosporaceae</taxon>
        <taxon>Actinomadura</taxon>
    </lineage>
</organism>
<evidence type="ECO:0000313" key="1">
    <source>
        <dbReference type="EMBL" id="MFD0851509.1"/>
    </source>
</evidence>
<evidence type="ECO:0000313" key="2">
    <source>
        <dbReference type="Proteomes" id="UP001597083"/>
    </source>
</evidence>
<dbReference type="Gene3D" id="1.10.357.10">
    <property type="entry name" value="Tetracycline Repressor, domain 2"/>
    <property type="match status" value="1"/>
</dbReference>
<keyword evidence="2" id="KW-1185">Reference proteome</keyword>
<evidence type="ECO:0008006" key="3">
    <source>
        <dbReference type="Google" id="ProtNLM"/>
    </source>
</evidence>
<dbReference type="EMBL" id="JBHTIR010000538">
    <property type="protein sequence ID" value="MFD0851509.1"/>
    <property type="molecule type" value="Genomic_DNA"/>
</dbReference>
<dbReference type="Proteomes" id="UP001597083">
    <property type="component" value="Unassembled WGS sequence"/>
</dbReference>
<comment type="caution">
    <text evidence="1">The sequence shown here is derived from an EMBL/GenBank/DDBJ whole genome shotgun (WGS) entry which is preliminary data.</text>
</comment>
<sequence length="67" mass="7207">PDAGAPADPLAGMEQMAERFPNLVGMLAEAVHDNPDGTLGFCDDQFEFEFALDLVLEGLERRRAAAS</sequence>
<dbReference type="InterPro" id="IPR036271">
    <property type="entry name" value="Tet_transcr_reg_TetR-rel_C_sf"/>
</dbReference>
<protein>
    <recommendedName>
        <fullName evidence="3">TetR family transcriptional regulator</fullName>
    </recommendedName>
</protein>
<reference evidence="2" key="1">
    <citation type="journal article" date="2019" name="Int. J. Syst. Evol. Microbiol.">
        <title>The Global Catalogue of Microorganisms (GCM) 10K type strain sequencing project: providing services to taxonomists for standard genome sequencing and annotation.</title>
        <authorList>
            <consortium name="The Broad Institute Genomics Platform"/>
            <consortium name="The Broad Institute Genome Sequencing Center for Infectious Disease"/>
            <person name="Wu L."/>
            <person name="Ma J."/>
        </authorList>
    </citation>
    <scope>NUCLEOTIDE SEQUENCE [LARGE SCALE GENOMIC DNA]</scope>
    <source>
        <strain evidence="2">JCM 31696</strain>
    </source>
</reference>
<feature type="non-terminal residue" evidence="1">
    <location>
        <position position="1"/>
    </location>
</feature>
<name>A0ABW3CCZ3_9ACTN</name>
<dbReference type="SUPFAM" id="SSF48498">
    <property type="entry name" value="Tetracyclin repressor-like, C-terminal domain"/>
    <property type="match status" value="1"/>
</dbReference>